<keyword evidence="2" id="KW-1185">Reference proteome</keyword>
<evidence type="ECO:0000313" key="2">
    <source>
        <dbReference type="Proteomes" id="UP001061361"/>
    </source>
</evidence>
<dbReference type="EMBL" id="AP026708">
    <property type="protein sequence ID" value="BDQ33398.1"/>
    <property type="molecule type" value="Genomic_DNA"/>
</dbReference>
<reference evidence="1" key="1">
    <citation type="submission" date="2022-08" db="EMBL/GenBank/DDBJ databases">
        <title>Genome Sequence of the sulphate-reducing bacterium, Pseudodesulfovibrio portus JCM14722.</title>
        <authorList>
            <person name="Kondo R."/>
            <person name="Kataoka T."/>
        </authorList>
    </citation>
    <scope>NUCLEOTIDE SEQUENCE</scope>
    <source>
        <strain evidence="1">JCM 14722</strain>
    </source>
</reference>
<proteinExistence type="predicted"/>
<evidence type="ECO:0000313" key="1">
    <source>
        <dbReference type="EMBL" id="BDQ33398.1"/>
    </source>
</evidence>
<organism evidence="1 2">
    <name type="scientific">Pseudodesulfovibrio portus</name>
    <dbReference type="NCBI Taxonomy" id="231439"/>
    <lineage>
        <taxon>Bacteria</taxon>
        <taxon>Pseudomonadati</taxon>
        <taxon>Thermodesulfobacteriota</taxon>
        <taxon>Desulfovibrionia</taxon>
        <taxon>Desulfovibrionales</taxon>
        <taxon>Desulfovibrionaceae</taxon>
    </lineage>
</organism>
<sequence>MKNREPYIDEHGELIIPSDCPEKYNWWKNKSAAKGEKEYWRQSTDSQYLRIDQILEQLKVTQEVWEKYTHLPYRGPWE</sequence>
<gene>
    <name evidence="1" type="ORF">JCM14722_09400</name>
</gene>
<accession>A0ABM8APT6</accession>
<protein>
    <submittedName>
        <fullName evidence="1">Uncharacterized protein</fullName>
    </submittedName>
</protein>
<name>A0ABM8APT6_9BACT</name>
<dbReference type="Proteomes" id="UP001061361">
    <property type="component" value="Chromosome"/>
</dbReference>